<dbReference type="OrthoDB" id="10329010at2759"/>
<sequence>MSTWATLNEETGLTEDPRAPSATPSTSVANTSNVNHVASTSTASTTTPSAAPPRIPKEGVKILEDWAQQNAGIASPREARKLAAQIQEVTGFGDYNVPKVQGWFRRWRKRHNVGQAIPVSNIPPPPAAGQLPSPPQSASSGGVGLAFANFSQWLSNTPTPLTPLQSPVSPTTPAPASVLTPNDIDILTLSRKKVSVVTYGEILKWAAFLNVEPRLVEEWVKNEEKAHAVSSDHGASSKPAPPALPYRPRPPPIDPSMDRASPIMQRLPTPADTVSSGRSVSPSFSFSGDGERMVTSPPTSPELEYRAHSAFSVTPPPKDVDMLDGTFSDTPVTPRPVERSSIDPLVKALKEAITDCSTIPRPTTKPRTLAEFNALWKPVTQLAQALDSS</sequence>
<proteinExistence type="predicted"/>
<organism evidence="2 3">
    <name type="scientific">Ephemerocybe angulata</name>
    <dbReference type="NCBI Taxonomy" id="980116"/>
    <lineage>
        <taxon>Eukaryota</taxon>
        <taxon>Fungi</taxon>
        <taxon>Dikarya</taxon>
        <taxon>Basidiomycota</taxon>
        <taxon>Agaricomycotina</taxon>
        <taxon>Agaricomycetes</taxon>
        <taxon>Agaricomycetidae</taxon>
        <taxon>Agaricales</taxon>
        <taxon>Agaricineae</taxon>
        <taxon>Psathyrellaceae</taxon>
        <taxon>Ephemerocybe</taxon>
    </lineage>
</organism>
<dbReference type="EMBL" id="JACGCI010000010">
    <property type="protein sequence ID" value="KAF6761122.1"/>
    <property type="molecule type" value="Genomic_DNA"/>
</dbReference>
<gene>
    <name evidence="2" type="ORF">DFP72DRAFT_1042064</name>
</gene>
<feature type="region of interest" description="Disordered" evidence="1">
    <location>
        <begin position="1"/>
        <end position="55"/>
    </location>
</feature>
<keyword evidence="3" id="KW-1185">Reference proteome</keyword>
<evidence type="ECO:0000313" key="3">
    <source>
        <dbReference type="Proteomes" id="UP000521943"/>
    </source>
</evidence>
<feature type="compositionally biased region" description="Polar residues" evidence="1">
    <location>
        <begin position="22"/>
        <end position="37"/>
    </location>
</feature>
<dbReference type="AlphaFoldDB" id="A0A8H6IB38"/>
<evidence type="ECO:0000313" key="2">
    <source>
        <dbReference type="EMBL" id="KAF6761122.1"/>
    </source>
</evidence>
<feature type="region of interest" description="Disordered" evidence="1">
    <location>
        <begin position="119"/>
        <end position="140"/>
    </location>
</feature>
<protein>
    <submittedName>
        <fullName evidence="2">Uncharacterized protein</fullName>
    </submittedName>
</protein>
<feature type="compositionally biased region" description="Polar residues" evidence="1">
    <location>
        <begin position="1"/>
        <end position="11"/>
    </location>
</feature>
<feature type="compositionally biased region" description="Pro residues" evidence="1">
    <location>
        <begin position="239"/>
        <end position="254"/>
    </location>
</feature>
<feature type="compositionally biased region" description="Low complexity" evidence="1">
    <location>
        <begin position="38"/>
        <end position="49"/>
    </location>
</feature>
<feature type="region of interest" description="Disordered" evidence="1">
    <location>
        <begin position="227"/>
        <end position="302"/>
    </location>
</feature>
<feature type="compositionally biased region" description="Low complexity" evidence="1">
    <location>
        <begin position="274"/>
        <end position="288"/>
    </location>
</feature>
<accession>A0A8H6IB38</accession>
<evidence type="ECO:0000256" key="1">
    <source>
        <dbReference type="SAM" id="MobiDB-lite"/>
    </source>
</evidence>
<dbReference type="Proteomes" id="UP000521943">
    <property type="component" value="Unassembled WGS sequence"/>
</dbReference>
<name>A0A8H6IB38_9AGAR</name>
<reference evidence="2 3" key="1">
    <citation type="submission" date="2020-07" db="EMBL/GenBank/DDBJ databases">
        <title>Comparative genomics of pyrophilous fungi reveals a link between fire events and developmental genes.</title>
        <authorList>
            <consortium name="DOE Joint Genome Institute"/>
            <person name="Steindorff A.S."/>
            <person name="Carver A."/>
            <person name="Calhoun S."/>
            <person name="Stillman K."/>
            <person name="Liu H."/>
            <person name="Lipzen A."/>
            <person name="Pangilinan J."/>
            <person name="Labutti K."/>
            <person name="Bruns T.D."/>
            <person name="Grigoriev I.V."/>
        </authorList>
    </citation>
    <scope>NUCLEOTIDE SEQUENCE [LARGE SCALE GENOMIC DNA]</scope>
    <source>
        <strain evidence="2 3">CBS 144469</strain>
    </source>
</reference>
<comment type="caution">
    <text evidence="2">The sequence shown here is derived from an EMBL/GenBank/DDBJ whole genome shotgun (WGS) entry which is preliminary data.</text>
</comment>
<feature type="compositionally biased region" description="Pro residues" evidence="1">
    <location>
        <begin position="121"/>
        <end position="135"/>
    </location>
</feature>